<dbReference type="InterPro" id="IPR016167">
    <property type="entry name" value="FAD-bd_PCMH_sub1"/>
</dbReference>
<dbReference type="InterPro" id="IPR016169">
    <property type="entry name" value="FAD-bd_PCMH_sub2"/>
</dbReference>
<organism evidence="4 5">
    <name type="scientific">Georgenia deserti</name>
    <dbReference type="NCBI Taxonomy" id="2093781"/>
    <lineage>
        <taxon>Bacteria</taxon>
        <taxon>Bacillati</taxon>
        <taxon>Actinomycetota</taxon>
        <taxon>Actinomycetes</taxon>
        <taxon>Micrococcales</taxon>
        <taxon>Bogoriellaceae</taxon>
        <taxon>Georgenia</taxon>
    </lineage>
</organism>
<dbReference type="InterPro" id="IPR016171">
    <property type="entry name" value="Vanillyl_alc_oxidase_C-sub2"/>
</dbReference>
<dbReference type="Pfam" id="PF04030">
    <property type="entry name" value="ALO"/>
    <property type="match status" value="1"/>
</dbReference>
<evidence type="ECO:0000256" key="2">
    <source>
        <dbReference type="SAM" id="MobiDB-lite"/>
    </source>
</evidence>
<dbReference type="Gene3D" id="3.30.70.2520">
    <property type="match status" value="1"/>
</dbReference>
<keyword evidence="1" id="KW-0560">Oxidoreductase</keyword>
<evidence type="ECO:0000256" key="1">
    <source>
        <dbReference type="ARBA" id="ARBA00023002"/>
    </source>
</evidence>
<dbReference type="Pfam" id="PF01565">
    <property type="entry name" value="FAD_binding_4"/>
    <property type="match status" value="1"/>
</dbReference>
<dbReference type="RefSeq" id="WP_388010817.1">
    <property type="nucleotide sequence ID" value="NZ_JBHUEE010000014.1"/>
</dbReference>
<dbReference type="InterPro" id="IPR010031">
    <property type="entry name" value="FAD_lactone_oxidase-like"/>
</dbReference>
<dbReference type="PROSITE" id="PS51387">
    <property type="entry name" value="FAD_PCMH"/>
    <property type="match status" value="1"/>
</dbReference>
<proteinExistence type="predicted"/>
<keyword evidence="5" id="KW-1185">Reference proteome</keyword>
<accession>A0ABW4LA48</accession>
<gene>
    <name evidence="4" type="ORF">ACFSE6_18305</name>
</gene>
<dbReference type="Gene3D" id="3.30.465.10">
    <property type="match status" value="1"/>
</dbReference>
<feature type="domain" description="FAD-binding PCMH-type" evidence="3">
    <location>
        <begin position="12"/>
        <end position="194"/>
    </location>
</feature>
<evidence type="ECO:0000259" key="3">
    <source>
        <dbReference type="PROSITE" id="PS51387"/>
    </source>
</evidence>
<evidence type="ECO:0000313" key="5">
    <source>
        <dbReference type="Proteomes" id="UP001597277"/>
    </source>
</evidence>
<comment type="caution">
    <text evidence="4">The sequence shown here is derived from an EMBL/GenBank/DDBJ whole genome shotgun (WGS) entry which is preliminary data.</text>
</comment>
<dbReference type="Gene3D" id="3.30.43.10">
    <property type="entry name" value="Uridine Diphospho-n-acetylenolpyruvylglucosamine Reductase, domain 2"/>
    <property type="match status" value="1"/>
</dbReference>
<dbReference type="InterPro" id="IPR006094">
    <property type="entry name" value="Oxid_FAD_bind_N"/>
</dbReference>
<dbReference type="SUPFAM" id="SSF56176">
    <property type="entry name" value="FAD-binding/transporter-associated domain-like"/>
    <property type="match status" value="1"/>
</dbReference>
<evidence type="ECO:0000313" key="4">
    <source>
        <dbReference type="EMBL" id="MFD1719799.1"/>
    </source>
</evidence>
<dbReference type="PANTHER" id="PTHR43762:SF1">
    <property type="entry name" value="D-ARABINONO-1,4-LACTONE OXIDASE"/>
    <property type="match status" value="1"/>
</dbReference>
<protein>
    <submittedName>
        <fullName evidence="4">D-arabinono-1,4-lactone oxidase</fullName>
    </submittedName>
</protein>
<reference evidence="5" key="1">
    <citation type="journal article" date="2019" name="Int. J. Syst. Evol. Microbiol.">
        <title>The Global Catalogue of Microorganisms (GCM) 10K type strain sequencing project: providing services to taxonomists for standard genome sequencing and annotation.</title>
        <authorList>
            <consortium name="The Broad Institute Genomics Platform"/>
            <consortium name="The Broad Institute Genome Sequencing Center for Infectious Disease"/>
            <person name="Wu L."/>
            <person name="Ma J."/>
        </authorList>
    </citation>
    <scope>NUCLEOTIDE SEQUENCE [LARGE SCALE GENOMIC DNA]</scope>
    <source>
        <strain evidence="5">JCM 17130</strain>
    </source>
</reference>
<feature type="region of interest" description="Disordered" evidence="2">
    <location>
        <begin position="69"/>
        <end position="92"/>
    </location>
</feature>
<name>A0ABW4LA48_9MICO</name>
<dbReference type="InterPro" id="IPR007173">
    <property type="entry name" value="ALO_C"/>
</dbReference>
<dbReference type="Proteomes" id="UP001597277">
    <property type="component" value="Unassembled WGS sequence"/>
</dbReference>
<dbReference type="Gene3D" id="1.10.45.10">
    <property type="entry name" value="Vanillyl-alcohol Oxidase, Chain A, domain 4"/>
    <property type="match status" value="1"/>
</dbReference>
<sequence>MNNVGISNWSGSRTLAGTVVTPTTLDEAADAVARSSHVRALGSRHSFNDIADSEETLLNLAHLAYRHPRLSTPTDGDAPPSSVEPELDESTGRVRVTGSTRYADLALFLHDRGRTLPNFASLPHISVAGSVATGTHGSGIGNASLASSVVGIELLTADGSVRTLTDADAELDGARVALGALGVVTAVTLQSVPAFDVAQTVYGPAGFDDVVAAFEEVSGLGYSVSCFTTLRENTFASIWVKRAGGELEDAWPAQVAGSRAMSEPFHPIPGVDPANATQQLGAAGPSWDRLPHFRADHMPSAGEEIQCEYLVPRQHAVRALEAFRELSGPLAGLVQVAEVRSIAADTAWMSPMYQQDCLAFHFTLVRDNERVAAALPHLDAAFGPVEGRPHWGKVFDADPQRVRGLYPRRSDFVDLARDLDPQGTFTNAFLRRWVF</sequence>
<dbReference type="PANTHER" id="PTHR43762">
    <property type="entry name" value="L-GULONOLACTONE OXIDASE"/>
    <property type="match status" value="1"/>
</dbReference>
<dbReference type="Gene3D" id="3.30.70.2530">
    <property type="match status" value="1"/>
</dbReference>
<dbReference type="EMBL" id="JBHUEE010000014">
    <property type="protein sequence ID" value="MFD1719799.1"/>
    <property type="molecule type" value="Genomic_DNA"/>
</dbReference>
<dbReference type="InterPro" id="IPR016166">
    <property type="entry name" value="FAD-bd_PCMH"/>
</dbReference>
<dbReference type="InterPro" id="IPR036318">
    <property type="entry name" value="FAD-bd_PCMH-like_sf"/>
</dbReference>